<keyword evidence="1" id="KW-0732">Signal</keyword>
<gene>
    <name evidence="2" type="ORF">SMAX5B_003051</name>
</gene>
<organism evidence="2 3">
    <name type="scientific">Scophthalmus maximus</name>
    <name type="common">Turbot</name>
    <name type="synonym">Psetta maxima</name>
    <dbReference type="NCBI Taxonomy" id="52904"/>
    <lineage>
        <taxon>Eukaryota</taxon>
        <taxon>Metazoa</taxon>
        <taxon>Chordata</taxon>
        <taxon>Craniata</taxon>
        <taxon>Vertebrata</taxon>
        <taxon>Euteleostomi</taxon>
        <taxon>Actinopterygii</taxon>
        <taxon>Neopterygii</taxon>
        <taxon>Teleostei</taxon>
        <taxon>Neoteleostei</taxon>
        <taxon>Acanthomorphata</taxon>
        <taxon>Carangaria</taxon>
        <taxon>Pleuronectiformes</taxon>
        <taxon>Pleuronectoidei</taxon>
        <taxon>Scophthalmidae</taxon>
        <taxon>Scophthalmus</taxon>
    </lineage>
</organism>
<keyword evidence="3" id="KW-1185">Reference proteome</keyword>
<evidence type="ECO:0000313" key="2">
    <source>
        <dbReference type="EMBL" id="AWP14806.1"/>
    </source>
</evidence>
<dbReference type="AlphaFoldDB" id="A0A2U9CGG0"/>
<dbReference type="EMBL" id="CP026258">
    <property type="protein sequence ID" value="AWP14806.1"/>
    <property type="molecule type" value="Genomic_DNA"/>
</dbReference>
<feature type="chain" id="PRO_5016134037" evidence="1">
    <location>
        <begin position="25"/>
        <end position="60"/>
    </location>
</feature>
<protein>
    <submittedName>
        <fullName evidence="2">Uncharacterized protein</fullName>
    </submittedName>
</protein>
<reference evidence="2 3" key="1">
    <citation type="submission" date="2017-12" db="EMBL/GenBank/DDBJ databases">
        <title>Integrating genomic resources of turbot (Scophthalmus maximus) in depth evaluation of genetic and physical mapping variation across individuals.</title>
        <authorList>
            <person name="Martinez P."/>
        </authorList>
    </citation>
    <scope>NUCLEOTIDE SEQUENCE [LARGE SCALE GENOMIC DNA]</scope>
</reference>
<evidence type="ECO:0000313" key="3">
    <source>
        <dbReference type="Proteomes" id="UP000246464"/>
    </source>
</evidence>
<sequence>MLLFLSSRVIRLLCTELNLQDASAESFTSPHGGARARVRDLPSVLKRTDDALGRGSIFSQ</sequence>
<proteinExistence type="predicted"/>
<name>A0A2U9CGG0_SCOMX</name>
<accession>A0A2U9CGG0</accession>
<evidence type="ECO:0000256" key="1">
    <source>
        <dbReference type="SAM" id="SignalP"/>
    </source>
</evidence>
<feature type="signal peptide" evidence="1">
    <location>
        <begin position="1"/>
        <end position="24"/>
    </location>
</feature>
<dbReference type="Proteomes" id="UP000246464">
    <property type="component" value="Chromosome 16"/>
</dbReference>